<protein>
    <submittedName>
        <fullName evidence="1">DUF2924 domain-containing protein</fullName>
    </submittedName>
</protein>
<sequence>MPVTVITRNYRGRTISVNVLLDEGFEFEGEVYRSPIRRSVLGIRAVVLFLLPISRKFSYSPFGLRRSVKYEEVY</sequence>
<proteinExistence type="predicted"/>
<accession>A0A948RXI2</accession>
<name>A0A948RXI2_UNCEI</name>
<reference evidence="1" key="1">
    <citation type="submission" date="2021-05" db="EMBL/GenBank/DDBJ databases">
        <title>Energy efficiency and biological interactions define the core microbiome of deep oligotrophic groundwater.</title>
        <authorList>
            <person name="Mehrshad M."/>
            <person name="Lopez-Fernandez M."/>
            <person name="Bell E."/>
            <person name="Bernier-Latmani R."/>
            <person name="Bertilsson S."/>
            <person name="Dopson M."/>
        </authorList>
    </citation>
    <scope>NUCLEOTIDE SEQUENCE</scope>
    <source>
        <strain evidence="1">Modern_marine.mb.64</strain>
    </source>
</reference>
<comment type="caution">
    <text evidence="1">The sequence shown here is derived from an EMBL/GenBank/DDBJ whole genome shotgun (WGS) entry which is preliminary data.</text>
</comment>
<dbReference type="Proteomes" id="UP000777784">
    <property type="component" value="Unassembled WGS sequence"/>
</dbReference>
<dbReference type="AlphaFoldDB" id="A0A948RXI2"/>
<gene>
    <name evidence="1" type="ORF">KJ970_08115</name>
</gene>
<evidence type="ECO:0000313" key="2">
    <source>
        <dbReference type="Proteomes" id="UP000777784"/>
    </source>
</evidence>
<dbReference type="EMBL" id="JAHJDP010000040">
    <property type="protein sequence ID" value="MBU2690882.1"/>
    <property type="molecule type" value="Genomic_DNA"/>
</dbReference>
<organism evidence="1 2">
    <name type="scientific">Eiseniibacteriota bacterium</name>
    <dbReference type="NCBI Taxonomy" id="2212470"/>
    <lineage>
        <taxon>Bacteria</taxon>
        <taxon>Candidatus Eiseniibacteriota</taxon>
    </lineage>
</organism>
<evidence type="ECO:0000313" key="1">
    <source>
        <dbReference type="EMBL" id="MBU2690882.1"/>
    </source>
</evidence>